<evidence type="ECO:0000313" key="2">
    <source>
        <dbReference type="Proteomes" id="UP001597508"/>
    </source>
</evidence>
<reference evidence="2" key="1">
    <citation type="journal article" date="2019" name="Int. J. Syst. Evol. Microbiol.">
        <title>The Global Catalogue of Microorganisms (GCM) 10K type strain sequencing project: providing services to taxonomists for standard genome sequencing and annotation.</title>
        <authorList>
            <consortium name="The Broad Institute Genomics Platform"/>
            <consortium name="The Broad Institute Genome Sequencing Center for Infectious Disease"/>
            <person name="Wu L."/>
            <person name="Ma J."/>
        </authorList>
    </citation>
    <scope>NUCLEOTIDE SEQUENCE [LARGE SCALE GENOMIC DNA]</scope>
    <source>
        <strain evidence="2">KCTC 52127</strain>
    </source>
</reference>
<gene>
    <name evidence="1" type="ORF">ACFSRZ_04120</name>
</gene>
<dbReference type="RefSeq" id="WP_379665248.1">
    <property type="nucleotide sequence ID" value="NZ_JBHULH010000001.1"/>
</dbReference>
<keyword evidence="2" id="KW-1185">Reference proteome</keyword>
<accession>A0ABW5LNZ3</accession>
<dbReference type="EMBL" id="JBHULH010000001">
    <property type="protein sequence ID" value="MFD2566543.1"/>
    <property type="molecule type" value="Genomic_DNA"/>
</dbReference>
<protein>
    <recommendedName>
        <fullName evidence="3">DUF4468 domain-containing protein</fullName>
    </recommendedName>
</protein>
<evidence type="ECO:0000313" key="1">
    <source>
        <dbReference type="EMBL" id="MFD2566543.1"/>
    </source>
</evidence>
<sequence>MNSLRLFIVFSIILFSGKLHSQFNPFKDLKYDKVVAFEYQGEGGLQIQKALKKESSKITKRAMLSKEQTKALENIIISPKSYGNTTASCFDPHFAIVYYKNDKVLASVSICLDCNYLISSVEIPATKHKMIKVSDDYSYPAKGFSKEARKQLHSYIKALGFTKFLKPLNTIMDK</sequence>
<evidence type="ECO:0008006" key="3">
    <source>
        <dbReference type="Google" id="ProtNLM"/>
    </source>
</evidence>
<organism evidence="1 2">
    <name type="scientific">Pseudotenacibaculum haliotis</name>
    <dbReference type="NCBI Taxonomy" id="1862138"/>
    <lineage>
        <taxon>Bacteria</taxon>
        <taxon>Pseudomonadati</taxon>
        <taxon>Bacteroidota</taxon>
        <taxon>Flavobacteriia</taxon>
        <taxon>Flavobacteriales</taxon>
        <taxon>Flavobacteriaceae</taxon>
        <taxon>Pseudotenacibaculum</taxon>
    </lineage>
</organism>
<comment type="caution">
    <text evidence="1">The sequence shown here is derived from an EMBL/GenBank/DDBJ whole genome shotgun (WGS) entry which is preliminary data.</text>
</comment>
<name>A0ABW5LNZ3_9FLAO</name>
<proteinExistence type="predicted"/>
<dbReference type="Proteomes" id="UP001597508">
    <property type="component" value="Unassembled WGS sequence"/>
</dbReference>